<accession>A0A433JWD8</accession>
<dbReference type="InterPro" id="IPR000462">
    <property type="entry name" value="CDP-OH_P_trans"/>
</dbReference>
<keyword evidence="1 2" id="KW-0808">Transferase</keyword>
<reference evidence="4 5" key="1">
    <citation type="submission" date="2018-12" db="EMBL/GenBank/DDBJ databases">
        <authorList>
            <person name="Li F."/>
        </authorList>
    </citation>
    <scope>NUCLEOTIDE SEQUENCE [LARGE SCALE GENOMIC DNA]</scope>
    <source>
        <strain evidence="4 5">EGI 6500705</strain>
    </source>
</reference>
<organism evidence="4 5">
    <name type="scientific">Labedella endophytica</name>
    <dbReference type="NCBI Taxonomy" id="1523160"/>
    <lineage>
        <taxon>Bacteria</taxon>
        <taxon>Bacillati</taxon>
        <taxon>Actinomycetota</taxon>
        <taxon>Actinomycetes</taxon>
        <taxon>Micrococcales</taxon>
        <taxon>Microbacteriaceae</taxon>
        <taxon>Labedella</taxon>
    </lineage>
</organism>
<name>A0A433JWD8_9MICO</name>
<dbReference type="InterPro" id="IPR048254">
    <property type="entry name" value="CDP_ALCOHOL_P_TRANSF_CS"/>
</dbReference>
<dbReference type="PROSITE" id="PS00379">
    <property type="entry name" value="CDP_ALCOHOL_P_TRANSF"/>
    <property type="match status" value="1"/>
</dbReference>
<evidence type="ECO:0000256" key="1">
    <source>
        <dbReference type="ARBA" id="ARBA00022679"/>
    </source>
</evidence>
<comment type="caution">
    <text evidence="4">The sequence shown here is derived from an EMBL/GenBank/DDBJ whole genome shotgun (WGS) entry which is preliminary data.</text>
</comment>
<proteinExistence type="inferred from homology"/>
<evidence type="ECO:0000256" key="2">
    <source>
        <dbReference type="RuleBase" id="RU003750"/>
    </source>
</evidence>
<dbReference type="GO" id="GO:0016020">
    <property type="term" value="C:membrane"/>
    <property type="evidence" value="ECO:0007669"/>
    <property type="project" value="InterPro"/>
</dbReference>
<feature type="transmembrane region" description="Helical" evidence="3">
    <location>
        <begin position="216"/>
        <end position="236"/>
    </location>
</feature>
<dbReference type="EMBL" id="RZGZ01000001">
    <property type="protein sequence ID" value="RUR03470.1"/>
    <property type="molecule type" value="Genomic_DNA"/>
</dbReference>
<keyword evidence="5" id="KW-1185">Reference proteome</keyword>
<dbReference type="Proteomes" id="UP000274909">
    <property type="component" value="Unassembled WGS sequence"/>
</dbReference>
<feature type="transmembrane region" description="Helical" evidence="3">
    <location>
        <begin position="147"/>
        <end position="169"/>
    </location>
</feature>
<evidence type="ECO:0000256" key="3">
    <source>
        <dbReference type="SAM" id="Phobius"/>
    </source>
</evidence>
<dbReference type="OrthoDB" id="7390033at2"/>
<dbReference type="GO" id="GO:0016780">
    <property type="term" value="F:phosphotransferase activity, for other substituted phosphate groups"/>
    <property type="evidence" value="ECO:0007669"/>
    <property type="project" value="InterPro"/>
</dbReference>
<feature type="transmembrane region" description="Helical" evidence="3">
    <location>
        <begin position="190"/>
        <end position="210"/>
    </location>
</feature>
<evidence type="ECO:0000313" key="5">
    <source>
        <dbReference type="Proteomes" id="UP000274909"/>
    </source>
</evidence>
<keyword evidence="3" id="KW-0812">Transmembrane</keyword>
<keyword evidence="3" id="KW-1133">Transmembrane helix</keyword>
<protein>
    <submittedName>
        <fullName evidence="4">CDP-alcohol phosphatidyltransferase family protein</fullName>
    </submittedName>
</protein>
<feature type="transmembrane region" description="Helical" evidence="3">
    <location>
        <begin position="80"/>
        <end position="99"/>
    </location>
</feature>
<keyword evidence="3" id="KW-0472">Membrane</keyword>
<dbReference type="AlphaFoldDB" id="A0A433JWD8"/>
<comment type="similarity">
    <text evidence="2">Belongs to the CDP-alcohol phosphatidyltransferase class-I family.</text>
</comment>
<evidence type="ECO:0000313" key="4">
    <source>
        <dbReference type="EMBL" id="RUR03470.1"/>
    </source>
</evidence>
<dbReference type="RefSeq" id="WP_127046891.1">
    <property type="nucleotide sequence ID" value="NZ_RZGZ01000001.1"/>
</dbReference>
<dbReference type="InterPro" id="IPR043130">
    <property type="entry name" value="CDP-OH_PTrfase_TM_dom"/>
</dbReference>
<dbReference type="Pfam" id="PF01066">
    <property type="entry name" value="CDP-OH_P_transf"/>
    <property type="match status" value="1"/>
</dbReference>
<dbReference type="Gene3D" id="1.20.120.1760">
    <property type="match status" value="1"/>
</dbReference>
<gene>
    <name evidence="4" type="ORF">ELQ94_02705</name>
</gene>
<sequence length="254" mass="27159">MTTIERPTEGYRATVARLASAQKGAASGAPAYSIYVNRKLGRFIAAAAYRAGMTPNAVTGVSALLTFTGIALLATVPPVWWSGVLIWILLAAGYAFDSADGQVARLRGGGSAAGEWLDHVVDALKISTLHIAVLISAYRFFDLPTDAWLLVPIGFSIVANVTFFAMILNDQLKYVRGRKGTAEAGGGSRLRSFLVIPTDYGLLCFVFVLLGAPMVFFAVYALLFLANAGFLLLAAIKWFRDMVALDAPETEGAR</sequence>
<dbReference type="GO" id="GO:0008654">
    <property type="term" value="P:phospholipid biosynthetic process"/>
    <property type="evidence" value="ECO:0007669"/>
    <property type="project" value="InterPro"/>
</dbReference>